<organism evidence="1">
    <name type="scientific">marine sediment metagenome</name>
    <dbReference type="NCBI Taxonomy" id="412755"/>
    <lineage>
        <taxon>unclassified sequences</taxon>
        <taxon>metagenomes</taxon>
        <taxon>ecological metagenomes</taxon>
    </lineage>
</organism>
<protein>
    <submittedName>
        <fullName evidence="1">Uncharacterized protein</fullName>
    </submittedName>
</protein>
<comment type="caution">
    <text evidence="1">The sequence shown here is derived from an EMBL/GenBank/DDBJ whole genome shotgun (WGS) entry which is preliminary data.</text>
</comment>
<accession>X0UVK0</accession>
<feature type="non-terminal residue" evidence="1">
    <location>
        <position position="1"/>
    </location>
</feature>
<reference evidence="1" key="1">
    <citation type="journal article" date="2014" name="Front. Microbiol.">
        <title>High frequency of phylogenetically diverse reductive dehalogenase-homologous genes in deep subseafloor sedimentary metagenomes.</title>
        <authorList>
            <person name="Kawai M."/>
            <person name="Futagami T."/>
            <person name="Toyoda A."/>
            <person name="Takaki Y."/>
            <person name="Nishi S."/>
            <person name="Hori S."/>
            <person name="Arai W."/>
            <person name="Tsubouchi T."/>
            <person name="Morono Y."/>
            <person name="Uchiyama I."/>
            <person name="Ito T."/>
            <person name="Fujiyama A."/>
            <person name="Inagaki F."/>
            <person name="Takami H."/>
        </authorList>
    </citation>
    <scope>NUCLEOTIDE SEQUENCE</scope>
    <source>
        <strain evidence="1">Expedition CK06-06</strain>
    </source>
</reference>
<sequence>EHFTFSESGMKVIRAAAEAIEGTKYDPGDLVDMLLRQLGYLPKKGRLFNFGMKRVVCSVGVQTCLMKWWQEIGRENECPRPLGWQWVEDAAPADLVMHKTFTVIKQIKRPKGGWNRG</sequence>
<name>X0UVK0_9ZZZZ</name>
<evidence type="ECO:0000313" key="1">
    <source>
        <dbReference type="EMBL" id="GAG03237.1"/>
    </source>
</evidence>
<dbReference type="EMBL" id="BARS01022720">
    <property type="protein sequence ID" value="GAG03237.1"/>
    <property type="molecule type" value="Genomic_DNA"/>
</dbReference>
<proteinExistence type="predicted"/>
<gene>
    <name evidence="1" type="ORF">S01H1_36279</name>
</gene>
<dbReference type="AlphaFoldDB" id="X0UVK0"/>